<evidence type="ECO:0000313" key="3">
    <source>
        <dbReference type="Proteomes" id="UP000613740"/>
    </source>
</evidence>
<feature type="region of interest" description="Disordered" evidence="1">
    <location>
        <begin position="171"/>
        <end position="294"/>
    </location>
</feature>
<name>A0A835TAL4_9CHLO</name>
<feature type="region of interest" description="Disordered" evidence="1">
    <location>
        <begin position="471"/>
        <end position="499"/>
    </location>
</feature>
<evidence type="ECO:0000313" key="2">
    <source>
        <dbReference type="EMBL" id="KAG2434540.1"/>
    </source>
</evidence>
<feature type="compositionally biased region" description="Low complexity" evidence="1">
    <location>
        <begin position="59"/>
        <end position="70"/>
    </location>
</feature>
<evidence type="ECO:0000256" key="1">
    <source>
        <dbReference type="SAM" id="MobiDB-lite"/>
    </source>
</evidence>
<dbReference type="AlphaFoldDB" id="A0A835TAL4"/>
<comment type="caution">
    <text evidence="2">The sequence shown here is derived from an EMBL/GenBank/DDBJ whole genome shotgun (WGS) entry which is preliminary data.</text>
</comment>
<keyword evidence="3" id="KW-1185">Reference proteome</keyword>
<feature type="region of interest" description="Disordered" evidence="1">
    <location>
        <begin position="1"/>
        <end position="124"/>
    </location>
</feature>
<dbReference type="Proteomes" id="UP000613740">
    <property type="component" value="Unassembled WGS sequence"/>
</dbReference>
<feature type="compositionally biased region" description="Pro residues" evidence="1">
    <location>
        <begin position="102"/>
        <end position="119"/>
    </location>
</feature>
<organism evidence="2 3">
    <name type="scientific">Chlamydomonas schloesseri</name>
    <dbReference type="NCBI Taxonomy" id="2026947"/>
    <lineage>
        <taxon>Eukaryota</taxon>
        <taxon>Viridiplantae</taxon>
        <taxon>Chlorophyta</taxon>
        <taxon>core chlorophytes</taxon>
        <taxon>Chlorophyceae</taxon>
        <taxon>CS clade</taxon>
        <taxon>Chlamydomonadales</taxon>
        <taxon>Chlamydomonadaceae</taxon>
        <taxon>Chlamydomonas</taxon>
    </lineage>
</organism>
<proteinExistence type="predicted"/>
<protein>
    <submittedName>
        <fullName evidence="2">Uncharacterized protein</fullName>
    </submittedName>
</protein>
<accession>A0A835TAL4</accession>
<feature type="compositionally biased region" description="Low complexity" evidence="1">
    <location>
        <begin position="483"/>
        <end position="492"/>
    </location>
</feature>
<reference evidence="2" key="1">
    <citation type="journal article" date="2020" name="bioRxiv">
        <title>Comparative genomics of Chlamydomonas.</title>
        <authorList>
            <person name="Craig R.J."/>
            <person name="Hasan A.R."/>
            <person name="Ness R.W."/>
            <person name="Keightley P.D."/>
        </authorList>
    </citation>
    <scope>NUCLEOTIDE SEQUENCE</scope>
    <source>
        <strain evidence="2">CCAP 11/173</strain>
    </source>
</reference>
<feature type="region of interest" description="Disordered" evidence="1">
    <location>
        <begin position="412"/>
        <end position="436"/>
    </location>
</feature>
<feature type="compositionally biased region" description="Polar residues" evidence="1">
    <location>
        <begin position="1"/>
        <end position="25"/>
    </location>
</feature>
<feature type="compositionally biased region" description="Low complexity" evidence="1">
    <location>
        <begin position="91"/>
        <end position="101"/>
    </location>
</feature>
<feature type="compositionally biased region" description="Pro residues" evidence="1">
    <location>
        <begin position="232"/>
        <end position="258"/>
    </location>
</feature>
<feature type="compositionally biased region" description="Basic residues" evidence="1">
    <location>
        <begin position="173"/>
        <end position="187"/>
    </location>
</feature>
<sequence length="1091" mass="112137">MPSLFGKSSTYNEQPLDMNSLSPLSRNFVPSPASPSPTSPCDVAAAPQGSTSRAFVQPAAASSQGSSSAPHPVPPPGYPALGRHPWAHQLPAPAAAGDPAAGVPPHPAPLPPVAAPSPNPSAFSTSATASIAASYTSDGSYPVAGGAFPPPSPFSPRHNVGAGSCWAQQHDLRPHHHPHHHHHHHHLQQPLRPYATSSEPAVSPATPEAPTAVPGYPLYPLQSSAAIGMPPTLQPQPPAGYPQPAPHPHPHLHPPPSSCPSSGSSPSPSQGGSSTTTTTTTHGAHGTHGGSGEQVKLGRLVAHSVGGLARGVLTVGAAGLVAAAARVDKALVRMEERHARRAERKAAKNAASVPGGYRSSPAGGFHRCKPPVGIQSAAAGAGVPQQPPARVAGVDGARHAARALHAAGGIDGVQKRGMRSPTMMPDTTNTTGPLWMPMRMRAGAPVVGSRTCAAAASIACVPYALSELRKNDKAGQGSGSGSNAGQEGQQQQEKQRDGDGRELRVLFSGARAAFDCQLKSLLLKDDTYNAEGECCWGAEDAIRAARGFLARGCRPRASVVVDLRRGELAVRQQHAAAFLRDVASGPAAGCCQRLTIRAELLGGGGVAAAAAAAWPRLTSLRITGVSGAPDAPSASVAAALRPLLSAAATASGYLGDGGGGGSGGSGGGGVASPKWAQLQEVELALEDEQPMVGPQLLQVLSRVHSLCSLSLDAGDLDFGRLEVGGLRLFAQALAALTALTRLRASSLLERVVSDYRLQTAPPPIGILPPQLRVLQLNGGVVTPLKADLLAAVLSRAPACRVLVPKPQPLLMVDGRRFAATDGSLSRVGAWTLALALHGLRGRLFCAVGGREEQLGALGLREVTLGGIALGPEDFETMADSGMGGSVQVLTLEHSCTFNALGLVALGRMGALRELKLEIDAWCYGAAGYSVYGDASSTARKRERLRQQLEACAGCGGSNNGSSSTPPSSSDLLRLYDTMRLGCMECTANGVAGFPSFELSQGQKELVLALTALSVLVANTQGRRSQLQCVAANPVAALRGRASEHLSREQKENSPRWQCVGAALVAAVRDHARLLGGDNGLVTGMHPCEIVR</sequence>
<dbReference type="EMBL" id="JAEHOD010000056">
    <property type="protein sequence ID" value="KAG2434540.1"/>
    <property type="molecule type" value="Genomic_DNA"/>
</dbReference>
<feature type="compositionally biased region" description="Low complexity" evidence="1">
    <location>
        <begin position="259"/>
        <end position="284"/>
    </location>
</feature>
<gene>
    <name evidence="2" type="ORF">HYH02_012207</name>
</gene>